<dbReference type="PANTHER" id="PTHR30086">
    <property type="entry name" value="ARGININE EXPORTER PROTEIN ARGO"/>
    <property type="match status" value="1"/>
</dbReference>
<keyword evidence="3 6" id="KW-0812">Transmembrane</keyword>
<reference evidence="7 8" key="1">
    <citation type="submission" date="2020-02" db="EMBL/GenBank/DDBJ databases">
        <authorList>
            <person name="Li X.-J."/>
            <person name="Han X.-M."/>
        </authorList>
    </citation>
    <scope>NUCLEOTIDE SEQUENCE [LARGE SCALE GENOMIC DNA]</scope>
    <source>
        <strain evidence="7 8">CCTCC AB 2017055</strain>
    </source>
</reference>
<sequence length="199" mass="20412">MTSLGTGFVTGLTLIVAIGAQNAFVLRQGLRREHVLAVVALCAAADALLITAGVAGLGTLLTAYPAAAEVARYGGAAFLAVYGAFAARRAMNPHGMAASELAPSTRTAVLLTCLGFTFLNPHVYLDTVVVLGSLGNQHGDDGRWLFVIGASCASVTWFVALGYGARALSSLFARPASWRVLDGSIAVVMFALAAGLLVS</sequence>
<dbReference type="Pfam" id="PF01810">
    <property type="entry name" value="LysE"/>
    <property type="match status" value="1"/>
</dbReference>
<comment type="caution">
    <text evidence="7">The sequence shown here is derived from an EMBL/GenBank/DDBJ whole genome shotgun (WGS) entry which is preliminary data.</text>
</comment>
<feature type="transmembrane region" description="Helical" evidence="6">
    <location>
        <begin position="38"/>
        <end position="64"/>
    </location>
</feature>
<protein>
    <submittedName>
        <fullName evidence="7">Amino acid transporter</fullName>
    </submittedName>
</protein>
<dbReference type="AlphaFoldDB" id="A0A6L9S637"/>
<dbReference type="RefSeq" id="WP_163735357.1">
    <property type="nucleotide sequence ID" value="NZ_JAAGOA010000004.1"/>
</dbReference>
<evidence type="ECO:0000313" key="8">
    <source>
        <dbReference type="Proteomes" id="UP000475214"/>
    </source>
</evidence>
<evidence type="ECO:0000256" key="2">
    <source>
        <dbReference type="ARBA" id="ARBA00022475"/>
    </source>
</evidence>
<comment type="subcellular location">
    <subcellularLocation>
        <location evidence="1">Cell membrane</location>
        <topology evidence="1">Multi-pass membrane protein</topology>
    </subcellularLocation>
</comment>
<dbReference type="EMBL" id="JAAGOA010000004">
    <property type="protein sequence ID" value="NED99981.1"/>
    <property type="molecule type" value="Genomic_DNA"/>
</dbReference>
<evidence type="ECO:0000256" key="1">
    <source>
        <dbReference type="ARBA" id="ARBA00004651"/>
    </source>
</evidence>
<organism evidence="7 8">
    <name type="scientific">Phytoactinopolyspora halotolerans</name>
    <dbReference type="NCBI Taxonomy" id="1981512"/>
    <lineage>
        <taxon>Bacteria</taxon>
        <taxon>Bacillati</taxon>
        <taxon>Actinomycetota</taxon>
        <taxon>Actinomycetes</taxon>
        <taxon>Jiangellales</taxon>
        <taxon>Jiangellaceae</taxon>
        <taxon>Phytoactinopolyspora</taxon>
    </lineage>
</organism>
<evidence type="ECO:0000256" key="5">
    <source>
        <dbReference type="ARBA" id="ARBA00023136"/>
    </source>
</evidence>
<evidence type="ECO:0000256" key="4">
    <source>
        <dbReference type="ARBA" id="ARBA00022989"/>
    </source>
</evidence>
<feature type="transmembrane region" description="Helical" evidence="6">
    <location>
        <begin position="70"/>
        <end position="87"/>
    </location>
</feature>
<dbReference type="Proteomes" id="UP000475214">
    <property type="component" value="Unassembled WGS sequence"/>
</dbReference>
<feature type="transmembrane region" description="Helical" evidence="6">
    <location>
        <begin position="144"/>
        <end position="164"/>
    </location>
</feature>
<evidence type="ECO:0000313" key="7">
    <source>
        <dbReference type="EMBL" id="NED99981.1"/>
    </source>
</evidence>
<accession>A0A6L9S637</accession>
<feature type="transmembrane region" description="Helical" evidence="6">
    <location>
        <begin position="176"/>
        <end position="198"/>
    </location>
</feature>
<dbReference type="InterPro" id="IPR001123">
    <property type="entry name" value="LeuE-type"/>
</dbReference>
<evidence type="ECO:0000256" key="6">
    <source>
        <dbReference type="SAM" id="Phobius"/>
    </source>
</evidence>
<dbReference type="GO" id="GO:0015171">
    <property type="term" value="F:amino acid transmembrane transporter activity"/>
    <property type="evidence" value="ECO:0007669"/>
    <property type="project" value="TreeGrafter"/>
</dbReference>
<keyword evidence="4 6" id="KW-1133">Transmembrane helix</keyword>
<dbReference type="PANTHER" id="PTHR30086:SF20">
    <property type="entry name" value="ARGININE EXPORTER PROTEIN ARGO-RELATED"/>
    <property type="match status" value="1"/>
</dbReference>
<gene>
    <name evidence="7" type="ORF">G1H10_07340</name>
</gene>
<proteinExistence type="predicted"/>
<keyword evidence="2" id="KW-1003">Cell membrane</keyword>
<feature type="transmembrane region" description="Helical" evidence="6">
    <location>
        <begin position="6"/>
        <end position="26"/>
    </location>
</feature>
<name>A0A6L9S637_9ACTN</name>
<evidence type="ECO:0000256" key="3">
    <source>
        <dbReference type="ARBA" id="ARBA00022692"/>
    </source>
</evidence>
<dbReference type="GO" id="GO:0005886">
    <property type="term" value="C:plasma membrane"/>
    <property type="evidence" value="ECO:0007669"/>
    <property type="project" value="UniProtKB-SubCell"/>
</dbReference>
<feature type="transmembrane region" description="Helical" evidence="6">
    <location>
        <begin position="108"/>
        <end position="124"/>
    </location>
</feature>
<keyword evidence="8" id="KW-1185">Reference proteome</keyword>
<keyword evidence="5 6" id="KW-0472">Membrane</keyword>